<proteinExistence type="predicted"/>
<feature type="transmembrane region" description="Helical" evidence="1">
    <location>
        <begin position="12"/>
        <end position="36"/>
    </location>
</feature>
<organism evidence="2 3">
    <name type="scientific">Chelatococcus asaccharovorans</name>
    <dbReference type="NCBI Taxonomy" id="28210"/>
    <lineage>
        <taxon>Bacteria</taxon>
        <taxon>Pseudomonadati</taxon>
        <taxon>Pseudomonadota</taxon>
        <taxon>Alphaproteobacteria</taxon>
        <taxon>Hyphomicrobiales</taxon>
        <taxon>Chelatococcaceae</taxon>
        <taxon>Chelatococcus</taxon>
    </lineage>
</organism>
<sequence>MTMRFDVSLFSIPALTIAVLGLVMGIVLVVGGAGAITRIDAVRVDQHAWSPGKALVRVATPTV</sequence>
<keyword evidence="1" id="KW-1133">Transmembrane helix</keyword>
<evidence type="ECO:0000256" key="1">
    <source>
        <dbReference type="SAM" id="Phobius"/>
    </source>
</evidence>
<reference evidence="2 3" key="1">
    <citation type="submission" date="2018-05" db="EMBL/GenBank/DDBJ databases">
        <title>Genomic Encyclopedia of Type Strains, Phase IV (KMG-IV): sequencing the most valuable type-strain genomes for metagenomic binning, comparative biology and taxonomic classification.</title>
        <authorList>
            <person name="Goeker M."/>
        </authorList>
    </citation>
    <scope>NUCLEOTIDE SEQUENCE [LARGE SCALE GENOMIC DNA]</scope>
    <source>
        <strain evidence="2 3">DSM 6462</strain>
    </source>
</reference>
<protein>
    <submittedName>
        <fullName evidence="2">Uncharacterized protein</fullName>
    </submittedName>
</protein>
<dbReference type="Proteomes" id="UP000248021">
    <property type="component" value="Unassembled WGS sequence"/>
</dbReference>
<dbReference type="AlphaFoldDB" id="A0A2V3UC69"/>
<keyword evidence="3" id="KW-1185">Reference proteome</keyword>
<evidence type="ECO:0000313" key="3">
    <source>
        <dbReference type="Proteomes" id="UP000248021"/>
    </source>
</evidence>
<keyword evidence="1" id="KW-0472">Membrane</keyword>
<comment type="caution">
    <text evidence="2">The sequence shown here is derived from an EMBL/GenBank/DDBJ whole genome shotgun (WGS) entry which is preliminary data.</text>
</comment>
<dbReference type="RefSeq" id="WP_110373861.1">
    <property type="nucleotide sequence ID" value="NZ_CAKNFM010000006.1"/>
</dbReference>
<dbReference type="EMBL" id="QJJK01000003">
    <property type="protein sequence ID" value="PXW61552.1"/>
    <property type="molecule type" value="Genomic_DNA"/>
</dbReference>
<keyword evidence="1" id="KW-0812">Transmembrane</keyword>
<name>A0A2V3UC69_9HYPH</name>
<gene>
    <name evidence="2" type="ORF">C7450_10368</name>
</gene>
<accession>A0A2V3UC69</accession>
<evidence type="ECO:0000313" key="2">
    <source>
        <dbReference type="EMBL" id="PXW61552.1"/>
    </source>
</evidence>